<reference evidence="12 13" key="1">
    <citation type="submission" date="2016-04" db="EMBL/GenBank/DDBJ databases">
        <authorList>
            <consortium name="Pathogen Informatics"/>
        </authorList>
    </citation>
    <scope>NUCLEOTIDE SEQUENCE [LARGE SCALE GENOMIC DNA]</scope>
    <source>
        <strain evidence="12 13">H050680373</strain>
    </source>
</reference>
<keyword evidence="6" id="KW-0574">Periplasm</keyword>
<comment type="similarity">
    <text evidence="3">Belongs to the N-acetylmuramoyl-L-alanine amidase 3 family.</text>
</comment>
<dbReference type="GO" id="GO:0030288">
    <property type="term" value="C:outer membrane-bounded periplasmic space"/>
    <property type="evidence" value="ECO:0007669"/>
    <property type="project" value="TreeGrafter"/>
</dbReference>
<dbReference type="InterPro" id="IPR050695">
    <property type="entry name" value="N-acetylmuramoyl_amidase_3"/>
</dbReference>
<evidence type="ECO:0000256" key="6">
    <source>
        <dbReference type="ARBA" id="ARBA00022764"/>
    </source>
</evidence>
<evidence type="ECO:0000256" key="1">
    <source>
        <dbReference type="ARBA" id="ARBA00001561"/>
    </source>
</evidence>
<evidence type="ECO:0000313" key="13">
    <source>
        <dbReference type="Proteomes" id="UP000076848"/>
    </source>
</evidence>
<comment type="subcellular location">
    <subcellularLocation>
        <location evidence="2">Periplasm</location>
    </subcellularLocation>
</comment>
<dbReference type="GO" id="GO:0008745">
    <property type="term" value="F:N-acetylmuramoyl-L-alanine amidase activity"/>
    <property type="evidence" value="ECO:0007669"/>
    <property type="project" value="UniProtKB-EC"/>
</dbReference>
<name>A0A157S5T9_9BORD</name>
<keyword evidence="7 12" id="KW-0378">Hydrolase</keyword>
<evidence type="ECO:0000313" key="12">
    <source>
        <dbReference type="EMBL" id="SAI65788.1"/>
    </source>
</evidence>
<feature type="domain" description="MurNAc-LAA" evidence="11">
    <location>
        <begin position="298"/>
        <end position="453"/>
    </location>
</feature>
<evidence type="ECO:0000256" key="4">
    <source>
        <dbReference type="ARBA" id="ARBA00011901"/>
    </source>
</evidence>
<evidence type="ECO:0000256" key="3">
    <source>
        <dbReference type="ARBA" id="ARBA00010860"/>
    </source>
</evidence>
<dbReference type="InterPro" id="IPR021731">
    <property type="entry name" value="AMIN_dom"/>
</dbReference>
<feature type="region of interest" description="Disordered" evidence="10">
    <location>
        <begin position="200"/>
        <end position="231"/>
    </location>
</feature>
<dbReference type="RefSeq" id="WP_066123164.1">
    <property type="nucleotide sequence ID" value="NZ_FKIF01000001.1"/>
</dbReference>
<evidence type="ECO:0000256" key="10">
    <source>
        <dbReference type="SAM" id="MobiDB-lite"/>
    </source>
</evidence>
<keyword evidence="13" id="KW-1185">Reference proteome</keyword>
<comment type="catalytic activity">
    <reaction evidence="1">
        <text>Hydrolyzes the link between N-acetylmuramoyl residues and L-amino acid residues in certain cell-wall glycopeptides.</text>
        <dbReference type="EC" id="3.5.1.28"/>
    </reaction>
</comment>
<dbReference type="PANTHER" id="PTHR30404:SF0">
    <property type="entry name" value="N-ACETYLMURAMOYL-L-ALANINE AMIDASE AMIC"/>
    <property type="match status" value="1"/>
</dbReference>
<dbReference type="CDD" id="cd02696">
    <property type="entry name" value="MurNAc-LAA"/>
    <property type="match status" value="1"/>
</dbReference>
<accession>A0A157S5T9</accession>
<sequence length="469" mass="51083">MVERDQHPALDVGSPKRRRLISVAATLLVLPVLPKLAQAATILAVRTWPAEEYTRVTLELDHELKAEHFTLENPHRLVVDIEGLSVSAALNDLVRKVRPDDPYISGLRVAQNRPNVVRIVFDLKQSVAPQVFTLKPVADYQYRLVLDLYPKIAQDPLVAILNKQGGPDVEDPLARVLDEIARNGAVQGGGDGGVPLAKGQETAPVLPTPTPRPPVAVAPPVTPSTPRSAAGRKRMLTVALDPGHGGEDPGAIGGSGLREKDVVLRIARRLKTLIDAQPYMRAYLTRDDDFFVPLHVRVQKARRVRADLFVSIHADAFIKPTASGTSVFALSERGASSTQARWLANKENAADLIGGVNLGSHDRQVQKVLLDLSTTAQINDSLRVGTALLDELRKINRLHKNEVEQAGFAVLKAPDIPSVLIETAFISNPREEKLLRSEAHQEKLAQAIMTGIGRYFTANPPLARLGDVS</sequence>
<feature type="compositionally biased region" description="Pro residues" evidence="10">
    <location>
        <begin position="206"/>
        <end position="223"/>
    </location>
</feature>
<dbReference type="SMART" id="SM00646">
    <property type="entry name" value="Ami_3"/>
    <property type="match status" value="1"/>
</dbReference>
<dbReference type="GO" id="GO:0009253">
    <property type="term" value="P:peptidoglycan catabolic process"/>
    <property type="evidence" value="ECO:0007669"/>
    <property type="project" value="InterPro"/>
</dbReference>
<dbReference type="InterPro" id="IPR002508">
    <property type="entry name" value="MurNAc-LAA_cat"/>
</dbReference>
<dbReference type="FunFam" id="3.40.630.40:FF:000001">
    <property type="entry name" value="N-acetylmuramoyl-L-alanine amidase"/>
    <property type="match status" value="1"/>
</dbReference>
<dbReference type="OrthoDB" id="9806267at2"/>
<dbReference type="Gene3D" id="3.40.630.40">
    <property type="entry name" value="Zn-dependent exopeptidases"/>
    <property type="match status" value="1"/>
</dbReference>
<keyword evidence="8" id="KW-0961">Cell wall biogenesis/degradation</keyword>
<evidence type="ECO:0000259" key="11">
    <source>
        <dbReference type="SMART" id="SM00646"/>
    </source>
</evidence>
<organism evidence="12 13">
    <name type="scientific">Bordetella ansorpii</name>
    <dbReference type="NCBI Taxonomy" id="288768"/>
    <lineage>
        <taxon>Bacteria</taxon>
        <taxon>Pseudomonadati</taxon>
        <taxon>Pseudomonadota</taxon>
        <taxon>Betaproteobacteria</taxon>
        <taxon>Burkholderiales</taxon>
        <taxon>Alcaligenaceae</taxon>
        <taxon>Bordetella</taxon>
    </lineage>
</organism>
<protein>
    <recommendedName>
        <fullName evidence="9">N-acetylmuramoyl-L-alanine amidase AmiC</fullName>
        <ecNumber evidence="4">3.5.1.28</ecNumber>
    </recommendedName>
</protein>
<proteinExistence type="inferred from homology"/>
<dbReference type="Pfam" id="PF01520">
    <property type="entry name" value="Amidase_3"/>
    <property type="match status" value="1"/>
</dbReference>
<gene>
    <name evidence="12" type="primary">amiC_1</name>
    <name evidence="12" type="ORF">SAMEA3906486_00540</name>
</gene>
<keyword evidence="5" id="KW-0732">Signal</keyword>
<dbReference type="PANTHER" id="PTHR30404">
    <property type="entry name" value="N-ACETYLMURAMOYL-L-ALANINE AMIDASE"/>
    <property type="match status" value="1"/>
</dbReference>
<evidence type="ECO:0000256" key="7">
    <source>
        <dbReference type="ARBA" id="ARBA00022801"/>
    </source>
</evidence>
<dbReference type="AlphaFoldDB" id="A0A157S5T9"/>
<dbReference type="Gene3D" id="2.60.40.3500">
    <property type="match status" value="1"/>
</dbReference>
<dbReference type="Proteomes" id="UP000076848">
    <property type="component" value="Unassembled WGS sequence"/>
</dbReference>
<evidence type="ECO:0000256" key="9">
    <source>
        <dbReference type="ARBA" id="ARBA00074581"/>
    </source>
</evidence>
<dbReference type="EC" id="3.5.1.28" evidence="4"/>
<dbReference type="SUPFAM" id="SSF53187">
    <property type="entry name" value="Zn-dependent exopeptidases"/>
    <property type="match status" value="1"/>
</dbReference>
<dbReference type="STRING" id="288768.SAMEA3906486_00540"/>
<evidence type="ECO:0000256" key="5">
    <source>
        <dbReference type="ARBA" id="ARBA00022729"/>
    </source>
</evidence>
<evidence type="ECO:0000256" key="8">
    <source>
        <dbReference type="ARBA" id="ARBA00023316"/>
    </source>
</evidence>
<dbReference type="EMBL" id="FKIF01000001">
    <property type="protein sequence ID" value="SAI65788.1"/>
    <property type="molecule type" value="Genomic_DNA"/>
</dbReference>
<dbReference type="GO" id="GO:0071555">
    <property type="term" value="P:cell wall organization"/>
    <property type="evidence" value="ECO:0007669"/>
    <property type="project" value="UniProtKB-KW"/>
</dbReference>
<evidence type="ECO:0000256" key="2">
    <source>
        <dbReference type="ARBA" id="ARBA00004418"/>
    </source>
</evidence>
<dbReference type="Pfam" id="PF11741">
    <property type="entry name" value="AMIN"/>
    <property type="match status" value="1"/>
</dbReference>